<dbReference type="EMBL" id="JBEAFC010000003">
    <property type="protein sequence ID" value="KAL1562592.1"/>
    <property type="molecule type" value="Genomic_DNA"/>
</dbReference>
<sequence length="87" mass="9488">MAKISSRLFLMSRRAYAVAAENVKVHSTAPATIRKAAAEAAADAKEAAFWMRDPNTGNWIPENHFGEVDVVDLRSKLLSKKSSSPSN</sequence>
<dbReference type="AlphaFoldDB" id="A0ABD1I2I1"/>
<dbReference type="InterPro" id="IPR004926">
    <property type="entry name" value="LEA_3a"/>
</dbReference>
<dbReference type="Pfam" id="PF03242">
    <property type="entry name" value="LEA_3a"/>
    <property type="match status" value="1"/>
</dbReference>
<dbReference type="PANTHER" id="PTHR33509">
    <property type="entry name" value="LATE EMBRYOGENIS ABUNDANT PROTEIN 2-RELATED"/>
    <property type="match status" value="1"/>
</dbReference>
<dbReference type="PANTHER" id="PTHR33509:SF21">
    <property type="entry name" value="OS02G0564600 PROTEIN"/>
    <property type="match status" value="1"/>
</dbReference>
<proteinExistence type="predicted"/>
<evidence type="ECO:0000313" key="2">
    <source>
        <dbReference type="Proteomes" id="UP001567538"/>
    </source>
</evidence>
<dbReference type="Proteomes" id="UP001567538">
    <property type="component" value="Unassembled WGS sequence"/>
</dbReference>
<organism evidence="1 2">
    <name type="scientific">Salvia divinorum</name>
    <name type="common">Maria pastora</name>
    <name type="synonym">Diviner's sage</name>
    <dbReference type="NCBI Taxonomy" id="28513"/>
    <lineage>
        <taxon>Eukaryota</taxon>
        <taxon>Viridiplantae</taxon>
        <taxon>Streptophyta</taxon>
        <taxon>Embryophyta</taxon>
        <taxon>Tracheophyta</taxon>
        <taxon>Spermatophyta</taxon>
        <taxon>Magnoliopsida</taxon>
        <taxon>eudicotyledons</taxon>
        <taxon>Gunneridae</taxon>
        <taxon>Pentapetalae</taxon>
        <taxon>asterids</taxon>
        <taxon>lamiids</taxon>
        <taxon>Lamiales</taxon>
        <taxon>Lamiaceae</taxon>
        <taxon>Nepetoideae</taxon>
        <taxon>Mentheae</taxon>
        <taxon>Salviinae</taxon>
        <taxon>Salvia</taxon>
        <taxon>Salvia subgen. Calosphace</taxon>
    </lineage>
</organism>
<protein>
    <submittedName>
        <fullName evidence="1">Late embryogenesis abundant protein Lea5-A-like</fullName>
    </submittedName>
</protein>
<comment type="caution">
    <text evidence="1">The sequence shown here is derived from an EMBL/GenBank/DDBJ whole genome shotgun (WGS) entry which is preliminary data.</text>
</comment>
<reference evidence="1 2" key="1">
    <citation type="submission" date="2024-06" db="EMBL/GenBank/DDBJ databases">
        <title>A chromosome level genome sequence of Diviner's sage (Salvia divinorum).</title>
        <authorList>
            <person name="Ford S.A."/>
            <person name="Ro D.-K."/>
            <person name="Ness R.W."/>
            <person name="Phillips M.A."/>
        </authorList>
    </citation>
    <scope>NUCLEOTIDE SEQUENCE [LARGE SCALE GENOMIC DNA]</scope>
    <source>
        <strain evidence="1">SAF-2024a</strain>
        <tissue evidence="1">Leaf</tissue>
    </source>
</reference>
<keyword evidence="2" id="KW-1185">Reference proteome</keyword>
<name>A0ABD1I2I1_SALDI</name>
<gene>
    <name evidence="1" type="ORF">AAHA92_05157</name>
</gene>
<accession>A0ABD1I2I1</accession>
<evidence type="ECO:0000313" key="1">
    <source>
        <dbReference type="EMBL" id="KAL1562592.1"/>
    </source>
</evidence>